<keyword evidence="5" id="KW-0503">Monooxygenase</keyword>
<dbReference type="GO" id="GO:0071949">
    <property type="term" value="F:FAD binding"/>
    <property type="evidence" value="ECO:0007669"/>
    <property type="project" value="InterPro"/>
</dbReference>
<evidence type="ECO:0000256" key="6">
    <source>
        <dbReference type="SAM" id="MobiDB-lite"/>
    </source>
</evidence>
<comment type="cofactor">
    <cofactor evidence="1">
        <name>FAD</name>
        <dbReference type="ChEBI" id="CHEBI:57692"/>
    </cofactor>
</comment>
<dbReference type="PANTHER" id="PTHR47178:SF6">
    <property type="entry name" value="FAD-BINDING DOMAIN-CONTAINING PROTEIN"/>
    <property type="match status" value="1"/>
</dbReference>
<dbReference type="EMBL" id="ML986484">
    <property type="protein sequence ID" value="KAF2281161.1"/>
    <property type="molecule type" value="Genomic_DNA"/>
</dbReference>
<protein>
    <submittedName>
        <fullName evidence="8">FAD/NAD(P)-binding domain-containing protein</fullName>
    </submittedName>
</protein>
<evidence type="ECO:0000259" key="7">
    <source>
        <dbReference type="Pfam" id="PF01494"/>
    </source>
</evidence>
<dbReference type="Gene3D" id="3.50.50.60">
    <property type="entry name" value="FAD/NAD(P)-binding domain"/>
    <property type="match status" value="1"/>
</dbReference>
<dbReference type="OrthoDB" id="47494at2759"/>
<keyword evidence="9" id="KW-1185">Reference proteome</keyword>
<dbReference type="GO" id="GO:0004497">
    <property type="term" value="F:monooxygenase activity"/>
    <property type="evidence" value="ECO:0007669"/>
    <property type="project" value="UniProtKB-KW"/>
</dbReference>
<evidence type="ECO:0000313" key="8">
    <source>
        <dbReference type="EMBL" id="KAF2281161.1"/>
    </source>
</evidence>
<dbReference type="PRINTS" id="PR00420">
    <property type="entry name" value="RNGMNOXGNASE"/>
</dbReference>
<feature type="compositionally biased region" description="Basic and acidic residues" evidence="6">
    <location>
        <begin position="304"/>
        <end position="324"/>
    </location>
</feature>
<dbReference type="PANTHER" id="PTHR47178">
    <property type="entry name" value="MONOOXYGENASE, FAD-BINDING"/>
    <property type="match status" value="1"/>
</dbReference>
<accession>A0A6A6JX22</accession>
<dbReference type="InterPro" id="IPR036188">
    <property type="entry name" value="FAD/NAD-bd_sf"/>
</dbReference>
<dbReference type="Pfam" id="PF01494">
    <property type="entry name" value="FAD_binding_3"/>
    <property type="match status" value="1"/>
</dbReference>
<feature type="domain" description="FAD-binding" evidence="7">
    <location>
        <begin position="50"/>
        <end position="311"/>
    </location>
</feature>
<proteinExistence type="predicted"/>
<evidence type="ECO:0000256" key="4">
    <source>
        <dbReference type="ARBA" id="ARBA00023002"/>
    </source>
</evidence>
<dbReference type="RefSeq" id="XP_033658698.1">
    <property type="nucleotide sequence ID" value="XM_033802254.1"/>
</dbReference>
<evidence type="ECO:0000256" key="3">
    <source>
        <dbReference type="ARBA" id="ARBA00022827"/>
    </source>
</evidence>
<dbReference type="SUPFAM" id="SSF51905">
    <property type="entry name" value="FAD/NAD(P)-binding domain"/>
    <property type="match status" value="1"/>
</dbReference>
<evidence type="ECO:0000256" key="2">
    <source>
        <dbReference type="ARBA" id="ARBA00022630"/>
    </source>
</evidence>
<dbReference type="GeneID" id="54555429"/>
<sequence>MPDIKKATNHLEPLSHLDAQMALYFPGRPGRMGVQDMPEAPVIRAERHRLRHWLSTNLKIQWNKRVSRIEEDDQGVTVFFEDGTSASGDILVGADGIKSVVREHVTGKPNSELLKVVPLAAIVGEVTLSGEQFKRQLALGHSAYVYVSPDLGFWNFCALHHVLPDGVSGKHYWMFMQPDVRVAEPDHWLQTATQEEKLDHVMKAVAKMPAQFRELFELTPVEGIRKQPHVWRDLELESLPAGRVVLVGDAAHAMTPFRGEGGYHAFIDSLNLSKILSRPGFDVKDSEAVRAAVSEYNAEMLERGTDAVRNSRNEQGARKTKDGKLMSAGQVVRPLPEVAIVLPPVQA</sequence>
<evidence type="ECO:0000256" key="1">
    <source>
        <dbReference type="ARBA" id="ARBA00001974"/>
    </source>
</evidence>
<feature type="region of interest" description="Disordered" evidence="6">
    <location>
        <begin position="304"/>
        <end position="325"/>
    </location>
</feature>
<dbReference type="InterPro" id="IPR002938">
    <property type="entry name" value="FAD-bd"/>
</dbReference>
<dbReference type="Proteomes" id="UP000800097">
    <property type="component" value="Unassembled WGS sequence"/>
</dbReference>
<keyword evidence="2" id="KW-0285">Flavoprotein</keyword>
<name>A0A6A6JX22_WESOR</name>
<keyword evidence="4" id="KW-0560">Oxidoreductase</keyword>
<gene>
    <name evidence="8" type="ORF">EI97DRAFT_491159</name>
</gene>
<dbReference type="AlphaFoldDB" id="A0A6A6JX22"/>
<reference evidence="8" key="1">
    <citation type="journal article" date="2020" name="Stud. Mycol.">
        <title>101 Dothideomycetes genomes: a test case for predicting lifestyles and emergence of pathogens.</title>
        <authorList>
            <person name="Haridas S."/>
            <person name="Albert R."/>
            <person name="Binder M."/>
            <person name="Bloem J."/>
            <person name="Labutti K."/>
            <person name="Salamov A."/>
            <person name="Andreopoulos B."/>
            <person name="Baker S."/>
            <person name="Barry K."/>
            <person name="Bills G."/>
            <person name="Bluhm B."/>
            <person name="Cannon C."/>
            <person name="Castanera R."/>
            <person name="Culley D."/>
            <person name="Daum C."/>
            <person name="Ezra D."/>
            <person name="Gonzalez J."/>
            <person name="Henrissat B."/>
            <person name="Kuo A."/>
            <person name="Liang C."/>
            <person name="Lipzen A."/>
            <person name="Lutzoni F."/>
            <person name="Magnuson J."/>
            <person name="Mondo S."/>
            <person name="Nolan M."/>
            <person name="Ohm R."/>
            <person name="Pangilinan J."/>
            <person name="Park H.-J."/>
            <person name="Ramirez L."/>
            <person name="Alfaro M."/>
            <person name="Sun H."/>
            <person name="Tritt A."/>
            <person name="Yoshinaga Y."/>
            <person name="Zwiers L.-H."/>
            <person name="Turgeon B."/>
            <person name="Goodwin S."/>
            <person name="Spatafora J."/>
            <person name="Crous P."/>
            <person name="Grigoriev I."/>
        </authorList>
    </citation>
    <scope>NUCLEOTIDE SEQUENCE</scope>
    <source>
        <strain evidence="8">CBS 379.55</strain>
    </source>
</reference>
<organism evidence="8 9">
    <name type="scientific">Westerdykella ornata</name>
    <dbReference type="NCBI Taxonomy" id="318751"/>
    <lineage>
        <taxon>Eukaryota</taxon>
        <taxon>Fungi</taxon>
        <taxon>Dikarya</taxon>
        <taxon>Ascomycota</taxon>
        <taxon>Pezizomycotina</taxon>
        <taxon>Dothideomycetes</taxon>
        <taxon>Pleosporomycetidae</taxon>
        <taxon>Pleosporales</taxon>
        <taxon>Sporormiaceae</taxon>
        <taxon>Westerdykella</taxon>
    </lineage>
</organism>
<evidence type="ECO:0000256" key="5">
    <source>
        <dbReference type="ARBA" id="ARBA00023033"/>
    </source>
</evidence>
<evidence type="ECO:0000313" key="9">
    <source>
        <dbReference type="Proteomes" id="UP000800097"/>
    </source>
</evidence>
<keyword evidence="3" id="KW-0274">FAD</keyword>